<gene>
    <name evidence="6 9" type="primary">ycf2</name>
</gene>
<dbReference type="GO" id="GO:0005524">
    <property type="term" value="F:ATP binding"/>
    <property type="evidence" value="ECO:0007669"/>
    <property type="project" value="UniProtKB-KW"/>
</dbReference>
<evidence type="ECO:0000256" key="2">
    <source>
        <dbReference type="ARBA" id="ARBA00009361"/>
    </source>
</evidence>
<evidence type="ECO:0000256" key="6">
    <source>
        <dbReference type="HAMAP-Rule" id="MF_01330"/>
    </source>
</evidence>
<comment type="subcellular location">
    <subcellularLocation>
        <location evidence="6">Plastid</location>
        <location evidence="6">Chloroplast stroma</location>
    </subcellularLocation>
</comment>
<protein>
    <recommendedName>
        <fullName evidence="6">Protein Ycf2</fullName>
    </recommendedName>
</protein>
<dbReference type="InterPro" id="IPR008543">
    <property type="entry name" value="Uncharacterised_Ycf2"/>
</dbReference>
<accession>A0A386RWP0</accession>
<dbReference type="InterPro" id="IPR056777">
    <property type="entry name" value="Ycf2_N"/>
</dbReference>
<keyword evidence="9" id="KW-0150">Chloroplast</keyword>
<name>A0A386RWP0_THATH</name>
<dbReference type="InterPro" id="IPR003593">
    <property type="entry name" value="AAA+_ATPase"/>
</dbReference>
<geneLocation type="chloroplast" evidence="9"/>
<dbReference type="EMBL" id="MH092833">
    <property type="protein sequence ID" value="AYE67675.1"/>
    <property type="molecule type" value="Genomic_DNA"/>
</dbReference>
<sequence>MKRHPLKSWIFELREILREIKNSHYFLDSWTKFDSVGSFTHIFFHQERFMKLFDARIWSILLSRDSQGSTSNRYFTIKGVVLLAVAVLIYRINTRNMVERKNLYLMGLLPIPMNSIGPRNDTLEESFGSSNINRLIVSLLYLPKGKKISESCFMDPKESTWVLPITKKCIMPESNWGSRWWRNRIGKKRDSSCKISNETVAGIEISFKEKDIKYLEYPFVSYTDDPIRKDPDWELFDRLSPRKKRNIINLNSGQLFEILVKHWICYLMSAFREKRPIEVEGFFKQQGDGSTIQSNDIEHVSHLLSRNKWGISLPNCAQFHMWQFRQDLFVSWGKNPHESDFLRNVSRENWIWLDNVWLVNKDRFFSKVRNVSSNMQYDSTRSIFVQVTDSSQLKGSSDQSRDPFDSISNEDSEYHTLINQREIQQLKERSILWDPSFLQTERTEIESDRFPKCLSGDSSMSRLFTEREKQMNNHLLPEEIEEFLGNPTRSIRSFFSDRWSELHLGSNPTEGSTRDHKLLKKQQDFSFVPSRRSENKEMVDIFKIITYLQNTVSIHPISSDPGCDMVPKDEPDMDSSNKISFLNQNSFFDLFHLFHDRNRGGYTLHHDFESEERFQEMADLLTLSITEPDLVYHKGFAFSIDSYRLDQKKFLNEVFNSRDESKKKSLFVLPPIFYEENESFYRRIRKKWVRISCGNALEDPKPKIVVFASNNIMKAVNQYRLIQNLIQIQYSTHGYIRNVSNQFFLMNRSDRNFEYGIQRDQIGNDTLNHRTIMKYTINHHLSNLKKSQKKWFDPLISRTDRSMNRDPDAYRYKWSNGSKNFQEHFVSEQKSRFQVVFDRLRINQYSIDWSEVIDKQDFSKSLRFFLSKSLLFLSKSLPFFFVSIGNIPIHRSKIHIYELKGPNDQLCNQLLESIGVQIVHLNKLKSFLLDDHDTSQKSKFLINGGRISPFLFNKIPKWMIDSFHTRNNRRKSFDNTDSYFSMISHDRDNWLNPAKPFHRSSLISSFYKANRLRFLNNPHHFGFYCNKRFPFYMEKARINNYDLTYGQFLNILFIRNKIFSLCVGKGKKKHVFWERDTISPIESQVSNIFIPNDFPPSGDETYNLYKSFHFPIRSAPFVRRALYSIADISGTPLTEGQIVNFERTYCQPLSDMNPSDSEGKNLHQYFNFNSNMGLIHTPCSEKYLPSEKRKKRSLCLKKCVEKRQMYRTFQRDSAFSNLSKWNLFQTYMPWFLTSTGCKYLNFTLLDTFSDLLPILSSSQKFVSIFHDIMHGSDISRPIPQKKLWAILPQWNLISEISSKCLHDLLLSEEMIRRNNESPVPLIWAHLRSPNARELLYSILFLLLVAGYLVRTHLLFVSRASSELQTEFEKIKSLMIPSYMIELRKLLDGYPTSYGGNMLLGGGGPAYGVKSIRSKKKYLNINLIDIIDLISIIPNPINRITFSRNTRHLSRTSKEIYSLIRKRKNVNGDWIDDKIESWVANSDSIDDEEREFLVQFSTLTREKGIDQILLSLTHSDHLSKNDSGYQMIEQPGSVYLRYLVDIHKKNLMNYEFNRSCLAERRIFLAHYQTITYSQTSCGANSFHFPSHGKPFSLRLAPSPSRGILVIGSIGTGRSYLVKYLATNSYVPFITVFPNKFLDDKPKGYLIDDIDIDDSDDIDIDDSDDIDIDDSNDLDDDLDTELLTMTNALTMYMTPKIDRFDITLPFELAKAMSPCIIWIPNIHDLYVNKSNYLSLGLLVNHLSRDCERRSTRNILVIASTHIPQKVDPALIAPNKSNTCIKIRRLLIPQQRKHFFTLSYTRGFHLENKMFHTNGFGSITMGSNARDLVALINEALSISITQKKSIIDTNTIRSALHKQTWDLRSQVRSVQDHGILFYQIGRAVAQNVLLSNCPIDPISIYMKKKSCKEGDSYLYKWYFELGTSMKKLTILLYLLSCSAGSVAQDLWSPPGPDEKNGITSYGFVENDSDLVHGLLEVEGVLVGSSRTEKDCSQFDNDRVTLLLRSEPRNPLDMMQNGSCSIVDQRFLYEKYESEFEEGEGVLDPQQLEEDLFNHIVWAPRIWHPCVNLFDCIERPNELGFPYWARSFRGKRIIYHKEDELQENDSEFLQSGTMQYQTRDRSSKEQGFFRISQFIWDPADPFFFLFKDQPLVSVFSRREFFADQEMSKGLLTSQTKSPTSIYKRWFIKNTQEKHFELLIHRQRWLRTNSSLSNGSFRSNTPSESYQYLSNLFLSNGTLLDQMTKTLLRKRWLFPDEIKHLIHVTGERFPIP</sequence>
<dbReference type="SUPFAM" id="SSF52540">
    <property type="entry name" value="P-loop containing nucleoside triphosphate hydrolases"/>
    <property type="match status" value="1"/>
</dbReference>
<dbReference type="GO" id="GO:0016887">
    <property type="term" value="F:ATP hydrolysis activity"/>
    <property type="evidence" value="ECO:0007669"/>
    <property type="project" value="InterPro"/>
</dbReference>
<comment type="similarity">
    <text evidence="2 6">Belongs to the Ycf2 family.</text>
</comment>
<dbReference type="Pfam" id="PF05695">
    <property type="entry name" value="Ycf2"/>
    <property type="match status" value="1"/>
</dbReference>
<dbReference type="InterPro" id="IPR003959">
    <property type="entry name" value="ATPase_AAA_core"/>
</dbReference>
<keyword evidence="4 6" id="KW-0547">Nucleotide-binding</keyword>
<evidence type="ECO:0000256" key="1">
    <source>
        <dbReference type="ARBA" id="ARBA00002329"/>
    </source>
</evidence>
<dbReference type="RefSeq" id="YP_009516834.1">
    <property type="nucleotide sequence ID" value="NC_039433.1"/>
</dbReference>
<feature type="domain" description="AAA+ ATPase" evidence="7">
    <location>
        <begin position="1598"/>
        <end position="1784"/>
    </location>
</feature>
<organism evidence="9">
    <name type="scientific">Thalictrum thalictroides</name>
    <name type="common">Rue-anemone</name>
    <name type="synonym">Anemone thalictroides</name>
    <dbReference type="NCBI Taxonomy" id="46969"/>
    <lineage>
        <taxon>Eukaryota</taxon>
        <taxon>Viridiplantae</taxon>
        <taxon>Streptophyta</taxon>
        <taxon>Embryophyta</taxon>
        <taxon>Tracheophyta</taxon>
        <taxon>Spermatophyta</taxon>
        <taxon>Magnoliopsida</taxon>
        <taxon>Ranunculales</taxon>
        <taxon>Ranunculaceae</taxon>
        <taxon>Thalictroideae</taxon>
        <taxon>Thalictrum</taxon>
    </lineage>
</organism>
<dbReference type="PANTHER" id="PTHR33078">
    <property type="entry name" value="PROTEIN YCF2-RELATED"/>
    <property type="match status" value="1"/>
</dbReference>
<evidence type="ECO:0000256" key="5">
    <source>
        <dbReference type="ARBA" id="ARBA00022840"/>
    </source>
</evidence>
<dbReference type="RefSeq" id="YP_009516852.1">
    <property type="nucleotide sequence ID" value="NC_039433.1"/>
</dbReference>
<dbReference type="GeneID" id="38091614"/>
<dbReference type="PANTHER" id="PTHR33078:SF100">
    <property type="entry name" value="PROTEIN YCF2"/>
    <property type="match status" value="1"/>
</dbReference>
<feature type="binding site" evidence="6">
    <location>
        <begin position="1606"/>
        <end position="1613"/>
    </location>
    <ligand>
        <name>ATP</name>
        <dbReference type="ChEBI" id="CHEBI:30616"/>
    </ligand>
</feature>
<evidence type="ECO:0000256" key="3">
    <source>
        <dbReference type="ARBA" id="ARBA00022640"/>
    </source>
</evidence>
<evidence type="ECO:0000256" key="4">
    <source>
        <dbReference type="ARBA" id="ARBA00022741"/>
    </source>
</evidence>
<dbReference type="EMBL" id="MH092833">
    <property type="protein sequence ID" value="AYE67674.1"/>
    <property type="molecule type" value="Genomic_DNA"/>
</dbReference>
<dbReference type="SMART" id="SM00382">
    <property type="entry name" value="AAA"/>
    <property type="match status" value="1"/>
</dbReference>
<dbReference type="Pfam" id="PF00004">
    <property type="entry name" value="AAA"/>
    <property type="match status" value="1"/>
</dbReference>
<evidence type="ECO:0000313" key="8">
    <source>
        <dbReference type="EMBL" id="AYE67674.1"/>
    </source>
</evidence>
<keyword evidence="3 9" id="KW-0934">Plastid</keyword>
<dbReference type="GO" id="GO:0009570">
    <property type="term" value="C:chloroplast stroma"/>
    <property type="evidence" value="ECO:0007669"/>
    <property type="project" value="UniProtKB-SubCell"/>
</dbReference>
<dbReference type="GeneID" id="38091673"/>
<dbReference type="CDD" id="cd19505">
    <property type="entry name" value="RecA-like_Ycf2"/>
    <property type="match status" value="1"/>
</dbReference>
<evidence type="ECO:0000313" key="9">
    <source>
        <dbReference type="EMBL" id="AYE67759.1"/>
    </source>
</evidence>
<dbReference type="EMBL" id="MH092834">
    <property type="protein sequence ID" value="AYE67759.1"/>
    <property type="molecule type" value="Genomic_DNA"/>
</dbReference>
<dbReference type="EMBL" id="MH092834">
    <property type="protein sequence ID" value="AYE67760.1"/>
    <property type="molecule type" value="Genomic_DNA"/>
</dbReference>
<dbReference type="Gene3D" id="3.40.50.300">
    <property type="entry name" value="P-loop containing nucleotide triphosphate hydrolases"/>
    <property type="match status" value="1"/>
</dbReference>
<comment type="function">
    <text evidence="1 6">Probable ATPase of unknown function. Its presence in a non-photosynthetic plant (Epifagus virginiana) and experiments in tobacco indicate that it has an essential function which is probably not related to photosynthesis.</text>
</comment>
<dbReference type="HAMAP" id="MF_01330">
    <property type="entry name" value="Ycf2"/>
    <property type="match status" value="1"/>
</dbReference>
<proteinExistence type="inferred from homology"/>
<reference evidence="9" key="1">
    <citation type="submission" date="2018-03" db="EMBL/GenBank/DDBJ databases">
        <title>The Complete Plastome of Thalictrum thalictroides (Ranunculaceae) and Chloroplast Primers for Clade-Wide Phylogenetic Studies.</title>
        <authorList>
            <person name="Morales-Briones D.F."/>
            <person name="Arias T."/>
            <person name="Di Stilio V."/>
            <person name="Tank D.C."/>
        </authorList>
    </citation>
    <scope>NUCLEOTIDE SEQUENCE</scope>
    <source>
        <strain evidence="8">BlueRidge</strain>
        <strain evidence="9">WT478</strain>
    </source>
</reference>
<evidence type="ECO:0000259" key="7">
    <source>
        <dbReference type="SMART" id="SM00382"/>
    </source>
</evidence>
<keyword evidence="5 6" id="KW-0067">ATP-binding</keyword>
<dbReference type="InterPro" id="IPR027417">
    <property type="entry name" value="P-loop_NTPase"/>
</dbReference>